<name>A0A1C2HZQ9_ACITH</name>
<reference evidence="2 3" key="1">
    <citation type="journal article" date="2016" name="Int. J. Mol. Sci.">
        <title>Comparative genomics of the extreme acidophile Acidithiobacillus thiooxidans reveals intraspecific divergence and niche adaptation.</title>
        <authorList>
            <person name="Zhang X."/>
            <person name="Feng X."/>
            <person name="Tao J."/>
            <person name="Ma L."/>
            <person name="Xiao Y."/>
            <person name="Liang Y."/>
            <person name="Liu X."/>
            <person name="Yin H."/>
        </authorList>
    </citation>
    <scope>NUCLEOTIDE SEQUENCE [LARGE SCALE GENOMIC DNA]</scope>
    <source>
        <strain evidence="2 3">A02</strain>
    </source>
</reference>
<gene>
    <name evidence="2" type="ORF">A6P07_16940</name>
</gene>
<evidence type="ECO:0000313" key="2">
    <source>
        <dbReference type="EMBL" id="OCX69204.1"/>
    </source>
</evidence>
<evidence type="ECO:0000256" key="1">
    <source>
        <dbReference type="SAM" id="SignalP"/>
    </source>
</evidence>
<dbReference type="RefSeq" id="WP_024893172.1">
    <property type="nucleotide sequence ID" value="NZ_LWRZ01000006.1"/>
</dbReference>
<dbReference type="STRING" id="930.GCA_002079865_02858"/>
<dbReference type="Proteomes" id="UP000094893">
    <property type="component" value="Unassembled WGS sequence"/>
</dbReference>
<feature type="signal peptide" evidence="1">
    <location>
        <begin position="1"/>
        <end position="25"/>
    </location>
</feature>
<sequence length="198" mass="21674">MNKALRLWVLSFLGLAITLSLSPAAASPDTQPMIASGLWRIVSIIQGPWQQQSKMTQYECWNAQTGSLQAFLPSIGNSRNLETDNAVINSPHRTTVHLHSFQNLPNGTATQNITMIFSDNRSVLHRAIMSGSGRLTFSASPELGDHFTQQGRWISATCPAKLPEANLQQLQKPVIPALQKLDALAKQLQAGDPDPTHQ</sequence>
<dbReference type="EMBL" id="LWSA01000258">
    <property type="protein sequence ID" value="OCX69204.1"/>
    <property type="molecule type" value="Genomic_DNA"/>
</dbReference>
<comment type="caution">
    <text evidence="2">The sequence shown here is derived from an EMBL/GenBank/DDBJ whole genome shotgun (WGS) entry which is preliminary data.</text>
</comment>
<protein>
    <submittedName>
        <fullName evidence="2">Uncharacterized protein</fullName>
    </submittedName>
</protein>
<dbReference type="eggNOG" id="ENOG5031FKC">
    <property type="taxonomic scope" value="Bacteria"/>
</dbReference>
<accession>A0A1C2HZQ9</accession>
<proteinExistence type="predicted"/>
<feature type="chain" id="PRO_5008663334" evidence="1">
    <location>
        <begin position="26"/>
        <end position="198"/>
    </location>
</feature>
<organism evidence="2 3">
    <name type="scientific">Acidithiobacillus thiooxidans</name>
    <name type="common">Thiobacillus thiooxidans</name>
    <dbReference type="NCBI Taxonomy" id="930"/>
    <lineage>
        <taxon>Bacteria</taxon>
        <taxon>Pseudomonadati</taxon>
        <taxon>Pseudomonadota</taxon>
        <taxon>Acidithiobacillia</taxon>
        <taxon>Acidithiobacillales</taxon>
        <taxon>Acidithiobacillaceae</taxon>
        <taxon>Acidithiobacillus</taxon>
    </lineage>
</organism>
<keyword evidence="1" id="KW-0732">Signal</keyword>
<evidence type="ECO:0000313" key="3">
    <source>
        <dbReference type="Proteomes" id="UP000094893"/>
    </source>
</evidence>
<dbReference type="AlphaFoldDB" id="A0A1C2HZQ9"/>